<dbReference type="CDD" id="cd00038">
    <property type="entry name" value="CAP_ED"/>
    <property type="match status" value="1"/>
</dbReference>
<keyword evidence="3" id="KW-1185">Reference proteome</keyword>
<feature type="domain" description="Cyclic nucleotide-binding" evidence="1">
    <location>
        <begin position="10"/>
        <end position="53"/>
    </location>
</feature>
<dbReference type="Gene3D" id="2.60.120.10">
    <property type="entry name" value="Jelly Rolls"/>
    <property type="match status" value="1"/>
</dbReference>
<evidence type="ECO:0000313" key="2">
    <source>
        <dbReference type="EMBL" id="AWO00204.1"/>
    </source>
</evidence>
<sequence length="188" mass="21778">MQHTIARIKSVYPLSEDRLQQFTGMLEAVELKKGHLLFREGKTCRDLYFLEKGIARAYCSTGDSHLTFWFGTEGDFLMSFNGYVNNSAGYETIELLEDALLYKVPVAELEHLYQTDLQFANWGRKLTEKELIQTEERFISRQFKTATERYKALMEEAPGLLRRVQLGYIASYLGITQVTLSRIRAELK</sequence>
<dbReference type="EMBL" id="CP029600">
    <property type="protein sequence ID" value="AWO00204.1"/>
    <property type="molecule type" value="Genomic_DNA"/>
</dbReference>
<dbReference type="Proteomes" id="UP000246099">
    <property type="component" value="Chromosome"/>
</dbReference>
<dbReference type="PROSITE" id="PS50042">
    <property type="entry name" value="CNMP_BINDING_3"/>
    <property type="match status" value="1"/>
</dbReference>
<dbReference type="Pfam" id="PF00027">
    <property type="entry name" value="cNMP_binding"/>
    <property type="match status" value="1"/>
</dbReference>
<reference evidence="2 3" key="1">
    <citation type="submission" date="2018-05" db="EMBL/GenBank/DDBJ databases">
        <title>Chitinophaga sp. nov., isolated from rhizosphere soil of Alhagi.</title>
        <authorList>
            <person name="Liu Y."/>
        </authorList>
    </citation>
    <scope>NUCLEOTIDE SEQUENCE [LARGE SCALE GENOMIC DNA]</scope>
    <source>
        <strain evidence="2 3">T22</strain>
    </source>
</reference>
<dbReference type="InterPro" id="IPR000595">
    <property type="entry name" value="cNMP-bd_dom"/>
</dbReference>
<accession>A0ABM6W8M7</accession>
<gene>
    <name evidence="2" type="ORF">DLD77_00040</name>
</gene>
<dbReference type="InterPro" id="IPR018490">
    <property type="entry name" value="cNMP-bd_dom_sf"/>
</dbReference>
<dbReference type="SUPFAM" id="SSF51206">
    <property type="entry name" value="cAMP-binding domain-like"/>
    <property type="match status" value="1"/>
</dbReference>
<evidence type="ECO:0000259" key="1">
    <source>
        <dbReference type="PROSITE" id="PS50042"/>
    </source>
</evidence>
<dbReference type="InterPro" id="IPR014710">
    <property type="entry name" value="RmlC-like_jellyroll"/>
</dbReference>
<protein>
    <submittedName>
        <fullName evidence="2">Crp/Fnr family transcriptional regulator</fullName>
    </submittedName>
</protein>
<proteinExistence type="predicted"/>
<name>A0ABM6W8M7_9BACT</name>
<evidence type="ECO:0000313" key="3">
    <source>
        <dbReference type="Proteomes" id="UP000246099"/>
    </source>
</evidence>
<organism evidence="2 3">
    <name type="scientific">Chitinophaga alhagiae</name>
    <dbReference type="NCBI Taxonomy" id="2203219"/>
    <lineage>
        <taxon>Bacteria</taxon>
        <taxon>Pseudomonadati</taxon>
        <taxon>Bacteroidota</taxon>
        <taxon>Chitinophagia</taxon>
        <taxon>Chitinophagales</taxon>
        <taxon>Chitinophagaceae</taxon>
        <taxon>Chitinophaga</taxon>
    </lineage>
</organism>